<proteinExistence type="predicted"/>
<evidence type="ECO:0000313" key="4">
    <source>
        <dbReference type="Proteomes" id="UP000283269"/>
    </source>
</evidence>
<organism evidence="3 4">
    <name type="scientific">Psilocybe cyanescens</name>
    <dbReference type="NCBI Taxonomy" id="93625"/>
    <lineage>
        <taxon>Eukaryota</taxon>
        <taxon>Fungi</taxon>
        <taxon>Dikarya</taxon>
        <taxon>Basidiomycota</taxon>
        <taxon>Agaricomycotina</taxon>
        <taxon>Agaricomycetes</taxon>
        <taxon>Agaricomycetidae</taxon>
        <taxon>Agaricales</taxon>
        <taxon>Agaricineae</taxon>
        <taxon>Strophariaceae</taxon>
        <taxon>Psilocybe</taxon>
    </lineage>
</organism>
<feature type="region of interest" description="Disordered" evidence="1">
    <location>
        <begin position="105"/>
        <end position="202"/>
    </location>
</feature>
<feature type="compositionally biased region" description="Polar residues" evidence="1">
    <location>
        <begin position="515"/>
        <end position="524"/>
    </location>
</feature>
<feature type="compositionally biased region" description="Polar residues" evidence="1">
    <location>
        <begin position="158"/>
        <end position="186"/>
    </location>
</feature>
<evidence type="ECO:0000259" key="2">
    <source>
        <dbReference type="PROSITE" id="PS50172"/>
    </source>
</evidence>
<dbReference type="AlphaFoldDB" id="A0A409X8E8"/>
<feature type="region of interest" description="Disordered" evidence="1">
    <location>
        <begin position="490"/>
        <end position="564"/>
    </location>
</feature>
<evidence type="ECO:0000256" key="1">
    <source>
        <dbReference type="SAM" id="MobiDB-lite"/>
    </source>
</evidence>
<dbReference type="Gene3D" id="3.40.50.10190">
    <property type="entry name" value="BRCT domain"/>
    <property type="match status" value="1"/>
</dbReference>
<dbReference type="PROSITE" id="PS50172">
    <property type="entry name" value="BRCT"/>
    <property type="match status" value="1"/>
</dbReference>
<dbReference type="SUPFAM" id="SSF52113">
    <property type="entry name" value="BRCT domain"/>
    <property type="match status" value="1"/>
</dbReference>
<feature type="region of interest" description="Disordered" evidence="1">
    <location>
        <begin position="276"/>
        <end position="364"/>
    </location>
</feature>
<dbReference type="STRING" id="93625.A0A409X8E8"/>
<name>A0A409X8E8_PSICY</name>
<dbReference type="InParanoid" id="A0A409X8E8"/>
<dbReference type="InterPro" id="IPR001357">
    <property type="entry name" value="BRCT_dom"/>
</dbReference>
<feature type="compositionally biased region" description="Polar residues" evidence="1">
    <location>
        <begin position="642"/>
        <end position="653"/>
    </location>
</feature>
<dbReference type="EMBL" id="NHYD01002390">
    <property type="protein sequence ID" value="PPQ87046.1"/>
    <property type="molecule type" value="Genomic_DNA"/>
</dbReference>
<gene>
    <name evidence="3" type="ORF">CVT25_000023</name>
</gene>
<feature type="domain" description="BRCT" evidence="2">
    <location>
        <begin position="395"/>
        <end position="460"/>
    </location>
</feature>
<evidence type="ECO:0000313" key="3">
    <source>
        <dbReference type="EMBL" id="PPQ87046.1"/>
    </source>
</evidence>
<dbReference type="InterPro" id="IPR036420">
    <property type="entry name" value="BRCT_dom_sf"/>
</dbReference>
<protein>
    <recommendedName>
        <fullName evidence="2">BRCT domain-containing protein</fullName>
    </recommendedName>
</protein>
<dbReference type="OrthoDB" id="426865at2759"/>
<dbReference type="Proteomes" id="UP000283269">
    <property type="component" value="Unassembled WGS sequence"/>
</dbReference>
<keyword evidence="4" id="KW-1185">Reference proteome</keyword>
<comment type="caution">
    <text evidence="3">The sequence shown here is derived from an EMBL/GenBank/DDBJ whole genome shotgun (WGS) entry which is preliminary data.</text>
</comment>
<feature type="region of interest" description="Disordered" evidence="1">
    <location>
        <begin position="637"/>
        <end position="695"/>
    </location>
</feature>
<sequence length="787" mass="88502">MDAPSLSQASQANSPQIFLNEDGTPIQIFTEAGGIQGRPKFMRKLRSHGASICSNPKEAQIILVNQDTPQGRQFIRDWGTDDGKVVLHYTWVNKSIEEQRPLLADDDWGNCTTRDDGLPIGEDDDDEDLRKSPLPTPRNTPIEPKSSLSRVPEYDQYTLASQPPQSAQNSMPPLAASTSSADSRSMTPIGVPQPSMPSNPIPAMNMVNPMAQMQFPMQISAMMNPMMNSMMNPMLFQQMFNNMMMSSTGGQYNEDAFKMALADIVTKLPAAAQMQSPMYNRPGTHSPVPEQALPFPEVPQKLSHRRSTSEFSDAPPPHMMKKKGKQRESSPSSKRRKISASPYMNSDTKLSKSTESDSGLSTGKIFTKTGRPLSFFVQIDLHNRRNVVDAIKETKKNGGRIEKDHELADYVILYTANKSQKTFTDLLRAAQLAGKTAVPSRYVHDCVERGALLSPSDYEFDRIVAGKRKRPNSMVAKDDSDDDEKAIRAEEKRLERNERQNQRRRERKLEEESQSSKPKLSQNAAKKAMLAEGLRKAEEKAASQATNITGRHTPPIPPEHTRRLLGNGYSFTHEERKFASDYAEVLLERDHTTSTTAIATAVHKKLPHHTLKSWKTQIAKGAGKDIDMWRKRSSIAFRKAQRLSQPGPSSAVSDMSMEEAASVPHNGHSPTMAQESTPSQFAQSNGSSNPDTHNGLSEEEFKLLEEDDLNVISQFFVQTDETEQEDDVWARLGSTVCSFSYLHFGVFLIRRRLSQYPCQTERNWQDFYQKHYDEVQRRYAEIMENNP</sequence>
<accession>A0A409X8E8</accession>
<reference evidence="3 4" key="1">
    <citation type="journal article" date="2018" name="Evol. Lett.">
        <title>Horizontal gene cluster transfer increased hallucinogenic mushroom diversity.</title>
        <authorList>
            <person name="Reynolds H.T."/>
            <person name="Vijayakumar V."/>
            <person name="Gluck-Thaler E."/>
            <person name="Korotkin H.B."/>
            <person name="Matheny P.B."/>
            <person name="Slot J.C."/>
        </authorList>
    </citation>
    <scope>NUCLEOTIDE SEQUENCE [LARGE SCALE GENOMIC DNA]</scope>
    <source>
        <strain evidence="3 4">2631</strain>
    </source>
</reference>
<feature type="compositionally biased region" description="Basic and acidic residues" evidence="1">
    <location>
        <begin position="490"/>
        <end position="511"/>
    </location>
</feature>
<feature type="compositionally biased region" description="Polar residues" evidence="1">
    <location>
        <begin position="668"/>
        <end position="695"/>
    </location>
</feature>